<accession>A0A656D8R8</accession>
<dbReference type="AlphaFoldDB" id="A0A656D8R8"/>
<feature type="non-terminal residue" evidence="1">
    <location>
        <position position="1"/>
    </location>
</feature>
<reference evidence="1 2" key="1">
    <citation type="submission" date="2015-11" db="EMBL/GenBank/DDBJ databases">
        <authorList>
            <person name="Varghese N."/>
        </authorList>
    </citation>
    <scope>NUCLEOTIDE SEQUENCE [LARGE SCALE GENOMIC DNA]</scope>
    <source>
        <strain evidence="1 2">JGI-24</strain>
    </source>
</reference>
<proteinExistence type="predicted"/>
<gene>
    <name evidence="1" type="ORF">JGI24_00930</name>
</gene>
<evidence type="ECO:0000313" key="1">
    <source>
        <dbReference type="EMBL" id="CUT01358.1"/>
    </source>
</evidence>
<organism evidence="1 2">
    <name type="scientific">Kryptobacter tengchongensis</name>
    <dbReference type="NCBI Taxonomy" id="1643429"/>
    <lineage>
        <taxon>Bacteria</taxon>
        <taxon>Pseudomonadati</taxon>
        <taxon>Candidatus Kryptoniota</taxon>
        <taxon>Candidatus Kryptobacter</taxon>
    </lineage>
</organism>
<sequence length="115" mass="13510">PLDSLEKILNEMKERRFGEKFESAGERIMSGNLKEATQMQFELSQGLMQMQSGLQTLQHQLMQNQQRQIISKMQKIQKDLLTLSKEQEEIKHEAQKSTQGSSKLRELAREQMFHF</sequence>
<dbReference type="Proteomes" id="UP000243065">
    <property type="component" value="Unassembled WGS sequence"/>
</dbReference>
<dbReference type="EMBL" id="CZVU01000035">
    <property type="protein sequence ID" value="CUT01358.1"/>
    <property type="molecule type" value="Genomic_DNA"/>
</dbReference>
<dbReference type="RefSeq" id="WP_200753880.1">
    <property type="nucleotide sequence ID" value="NZ_CZVU01000035.1"/>
</dbReference>
<protein>
    <submittedName>
        <fullName evidence="1">Uncharacterized protein</fullName>
    </submittedName>
</protein>
<name>A0A656D8R8_KRYT1</name>
<evidence type="ECO:0000313" key="2">
    <source>
        <dbReference type="Proteomes" id="UP000243065"/>
    </source>
</evidence>
<keyword evidence="2" id="KW-1185">Reference proteome</keyword>